<dbReference type="RefSeq" id="WP_098502520.1">
    <property type="nucleotide sequence ID" value="NZ_PDJQ01000001.1"/>
</dbReference>
<comment type="function">
    <text evidence="6">Methylates ribosomal protein L11.</text>
</comment>
<evidence type="ECO:0000256" key="4">
    <source>
        <dbReference type="ARBA" id="ARBA00022679"/>
    </source>
</evidence>
<dbReference type="HAMAP" id="MF_00735">
    <property type="entry name" value="Methyltr_PrmA"/>
    <property type="match status" value="1"/>
</dbReference>
<organism evidence="7 8">
    <name type="scientific">Tepidiforma thermophila (strain KCTC 52669 / CGMCC 1.13589 / G233)</name>
    <dbReference type="NCBI Taxonomy" id="2761530"/>
    <lineage>
        <taxon>Bacteria</taxon>
        <taxon>Bacillati</taxon>
        <taxon>Chloroflexota</taxon>
        <taxon>Tepidiformia</taxon>
        <taxon>Tepidiformales</taxon>
        <taxon>Tepidiformaceae</taxon>
        <taxon>Tepidiforma</taxon>
    </lineage>
</organism>
<dbReference type="Proteomes" id="UP000223071">
    <property type="component" value="Unassembled WGS sequence"/>
</dbReference>
<dbReference type="CDD" id="cd02440">
    <property type="entry name" value="AdoMet_MTases"/>
    <property type="match status" value="1"/>
</dbReference>
<evidence type="ECO:0000256" key="5">
    <source>
        <dbReference type="ARBA" id="ARBA00022691"/>
    </source>
</evidence>
<dbReference type="EMBL" id="PDJQ01000001">
    <property type="protein sequence ID" value="PFG73034.1"/>
    <property type="molecule type" value="Genomic_DNA"/>
</dbReference>
<proteinExistence type="inferred from homology"/>
<evidence type="ECO:0000256" key="1">
    <source>
        <dbReference type="ARBA" id="ARBA00009741"/>
    </source>
</evidence>
<feature type="binding site" evidence="6">
    <location>
        <position position="190"/>
    </location>
    <ligand>
        <name>S-adenosyl-L-methionine</name>
        <dbReference type="ChEBI" id="CHEBI:59789"/>
    </ligand>
</feature>
<keyword evidence="7" id="KW-0687">Ribonucleoprotein</keyword>
<comment type="caution">
    <text evidence="7">The sequence shown here is derived from an EMBL/GenBank/DDBJ whole genome shotgun (WGS) entry which is preliminary data.</text>
</comment>
<sequence length="299" mass="31754">MTHLWFEITAKTPPALAEAVADIVRGVAPGGVSIEEPVEILGPEQGFRVRGGEPVLIRCYLPSSELGAMLVEELRRAMEAFPAVELSARPIYEQDWAVSWREFFGVVETGGRVVVVPSWVEHEPAPGQLVIRLDPGQAFGTGHHETTRLCLGFLDGLVAPGTRVLDVGTGSGILAIAAVLLGAAQVDAIDIDPVAAEVAEQNCAANGVAGQVRVRAGRLAPGDIGEPYDLVVSNISPDANIGLVPVFERAVRPGGDLLLSGVLEQDVERVTGACAAAGFVHRETRLERDWAAIHFRREG</sequence>
<dbReference type="GO" id="GO:0016279">
    <property type="term" value="F:protein-lysine N-methyltransferase activity"/>
    <property type="evidence" value="ECO:0007669"/>
    <property type="project" value="RHEA"/>
</dbReference>
<dbReference type="InterPro" id="IPR029063">
    <property type="entry name" value="SAM-dependent_MTases_sf"/>
</dbReference>
<dbReference type="GO" id="GO:0032259">
    <property type="term" value="P:methylation"/>
    <property type="evidence" value="ECO:0007669"/>
    <property type="project" value="UniProtKB-KW"/>
</dbReference>
<feature type="binding site" evidence="6">
    <location>
        <position position="168"/>
    </location>
    <ligand>
        <name>S-adenosyl-L-methionine</name>
        <dbReference type="ChEBI" id="CHEBI:59789"/>
    </ligand>
</feature>
<keyword evidence="5 6" id="KW-0949">S-adenosyl-L-methionine</keyword>
<dbReference type="AlphaFoldDB" id="A0A2A9HAS0"/>
<comment type="subcellular location">
    <subcellularLocation>
        <location evidence="6">Cytoplasm</location>
    </subcellularLocation>
</comment>
<reference evidence="7 8" key="1">
    <citation type="submission" date="2017-09" db="EMBL/GenBank/DDBJ databases">
        <title>Sequencing the genomes of two abundant thermophiles in Great Basin hot springs: Thermocrinis jamiesonii and novel Chloroflexi Thermoflexus hugenholtzii.</title>
        <authorList>
            <person name="Hedlund B."/>
        </authorList>
    </citation>
    <scope>NUCLEOTIDE SEQUENCE [LARGE SCALE GENOMIC DNA]</scope>
    <source>
        <strain evidence="7 8">G233</strain>
    </source>
</reference>
<dbReference type="InterPro" id="IPR050078">
    <property type="entry name" value="Ribosomal_L11_MeTrfase_PrmA"/>
</dbReference>
<dbReference type="Pfam" id="PF06325">
    <property type="entry name" value="PrmA"/>
    <property type="match status" value="1"/>
</dbReference>
<feature type="binding site" evidence="6">
    <location>
        <position position="147"/>
    </location>
    <ligand>
        <name>S-adenosyl-L-methionine</name>
        <dbReference type="ChEBI" id="CHEBI:59789"/>
    </ligand>
</feature>
<protein>
    <recommendedName>
        <fullName evidence="6">Ribosomal protein L11 methyltransferase</fullName>
        <shortName evidence="6">L11 Mtase</shortName>
        <ecNumber evidence="6">2.1.1.-</ecNumber>
    </recommendedName>
</protein>
<dbReference type="GO" id="GO:0005840">
    <property type="term" value="C:ribosome"/>
    <property type="evidence" value="ECO:0007669"/>
    <property type="project" value="UniProtKB-KW"/>
</dbReference>
<keyword evidence="4 6" id="KW-0808">Transferase</keyword>
<dbReference type="PANTHER" id="PTHR43648">
    <property type="entry name" value="ELECTRON TRANSFER FLAVOPROTEIN BETA SUBUNIT LYSINE METHYLTRANSFERASE"/>
    <property type="match status" value="1"/>
</dbReference>
<keyword evidence="2 6" id="KW-0963">Cytoplasm</keyword>
<dbReference type="PANTHER" id="PTHR43648:SF1">
    <property type="entry name" value="ELECTRON TRANSFER FLAVOPROTEIN BETA SUBUNIT LYSINE METHYLTRANSFERASE"/>
    <property type="match status" value="1"/>
</dbReference>
<evidence type="ECO:0000313" key="7">
    <source>
        <dbReference type="EMBL" id="PFG73034.1"/>
    </source>
</evidence>
<feature type="binding site" evidence="6">
    <location>
        <position position="234"/>
    </location>
    <ligand>
        <name>S-adenosyl-L-methionine</name>
        <dbReference type="ChEBI" id="CHEBI:59789"/>
    </ligand>
</feature>
<accession>A0A2A9HAS0</accession>
<dbReference type="InterPro" id="IPR004498">
    <property type="entry name" value="Ribosomal_PrmA_MeTrfase"/>
</dbReference>
<dbReference type="GO" id="GO:0005737">
    <property type="term" value="C:cytoplasm"/>
    <property type="evidence" value="ECO:0007669"/>
    <property type="project" value="UniProtKB-SubCell"/>
</dbReference>
<evidence type="ECO:0000256" key="3">
    <source>
        <dbReference type="ARBA" id="ARBA00022603"/>
    </source>
</evidence>
<comment type="similarity">
    <text evidence="1 6">Belongs to the methyltransferase superfamily. PrmA family.</text>
</comment>
<keyword evidence="3 6" id="KW-0489">Methyltransferase</keyword>
<dbReference type="EC" id="2.1.1.-" evidence="6"/>
<keyword evidence="8" id="KW-1185">Reference proteome</keyword>
<dbReference type="Gene3D" id="3.40.50.150">
    <property type="entry name" value="Vaccinia Virus protein VP39"/>
    <property type="match status" value="1"/>
</dbReference>
<evidence type="ECO:0000256" key="6">
    <source>
        <dbReference type="HAMAP-Rule" id="MF_00735"/>
    </source>
</evidence>
<evidence type="ECO:0000313" key="8">
    <source>
        <dbReference type="Proteomes" id="UP000223071"/>
    </source>
</evidence>
<gene>
    <name evidence="6" type="primary">prmA</name>
    <name evidence="7" type="ORF">A9A59_0227</name>
</gene>
<name>A0A2A9HAS0_TEPT2</name>
<dbReference type="SUPFAM" id="SSF53335">
    <property type="entry name" value="S-adenosyl-L-methionine-dependent methyltransferases"/>
    <property type="match status" value="1"/>
</dbReference>
<comment type="catalytic activity">
    <reaction evidence="6">
        <text>L-lysyl-[protein] + 3 S-adenosyl-L-methionine = N(6),N(6),N(6)-trimethyl-L-lysyl-[protein] + 3 S-adenosyl-L-homocysteine + 3 H(+)</text>
        <dbReference type="Rhea" id="RHEA:54192"/>
        <dbReference type="Rhea" id="RHEA-COMP:9752"/>
        <dbReference type="Rhea" id="RHEA-COMP:13826"/>
        <dbReference type="ChEBI" id="CHEBI:15378"/>
        <dbReference type="ChEBI" id="CHEBI:29969"/>
        <dbReference type="ChEBI" id="CHEBI:57856"/>
        <dbReference type="ChEBI" id="CHEBI:59789"/>
        <dbReference type="ChEBI" id="CHEBI:61961"/>
    </reaction>
</comment>
<evidence type="ECO:0000256" key="2">
    <source>
        <dbReference type="ARBA" id="ARBA00022490"/>
    </source>
</evidence>
<keyword evidence="7" id="KW-0689">Ribosomal protein</keyword>